<proteinExistence type="predicted"/>
<evidence type="ECO:0000313" key="2">
    <source>
        <dbReference type="Proteomes" id="UP000483286"/>
    </source>
</evidence>
<dbReference type="Proteomes" id="UP000483286">
    <property type="component" value="Unassembled WGS sequence"/>
</dbReference>
<evidence type="ECO:0008006" key="3">
    <source>
        <dbReference type="Google" id="ProtNLM"/>
    </source>
</evidence>
<dbReference type="AlphaFoldDB" id="A0A7C9M734"/>
<evidence type="ECO:0000313" key="1">
    <source>
        <dbReference type="EMBL" id="MVN87605.1"/>
    </source>
</evidence>
<comment type="caution">
    <text evidence="1">The sequence shown here is derived from an EMBL/GenBank/DDBJ whole genome shotgun (WGS) entry which is preliminary data.</text>
</comment>
<accession>A0A7C9M734</accession>
<dbReference type="EMBL" id="WQLB01000016">
    <property type="protein sequence ID" value="MVN87605.1"/>
    <property type="molecule type" value="Genomic_DNA"/>
</dbReference>
<dbReference type="RefSeq" id="WP_157459659.1">
    <property type="nucleotide sequence ID" value="NZ_WQLB01000016.1"/>
</dbReference>
<organism evidence="1 2">
    <name type="scientific">Deinococcus arboris</name>
    <dbReference type="NCBI Taxonomy" id="2682977"/>
    <lineage>
        <taxon>Bacteria</taxon>
        <taxon>Thermotogati</taxon>
        <taxon>Deinococcota</taxon>
        <taxon>Deinococci</taxon>
        <taxon>Deinococcales</taxon>
        <taxon>Deinococcaceae</taxon>
        <taxon>Deinococcus</taxon>
    </lineage>
</organism>
<name>A0A7C9M734_9DEIO</name>
<sequence length="79" mass="9198">MAIRWKLREYIEQHNLSALSVELKAGIGRNSIYRLTRADGPRLIDRETLAKVIRALRELTNGNVEVSDLLEYSEDYEQH</sequence>
<gene>
    <name evidence="1" type="ORF">GO986_12595</name>
</gene>
<keyword evidence="2" id="KW-1185">Reference proteome</keyword>
<reference evidence="1 2" key="1">
    <citation type="submission" date="2019-12" db="EMBL/GenBank/DDBJ databases">
        <title>Deinococcus sp. HMF7620 Genome sequencing and assembly.</title>
        <authorList>
            <person name="Kang H."/>
            <person name="Kim H."/>
            <person name="Joh K."/>
        </authorList>
    </citation>
    <scope>NUCLEOTIDE SEQUENCE [LARGE SCALE GENOMIC DNA]</scope>
    <source>
        <strain evidence="1 2">HMF7620</strain>
    </source>
</reference>
<protein>
    <recommendedName>
        <fullName evidence="3">HTH cro/C1-type domain-containing protein</fullName>
    </recommendedName>
</protein>